<feature type="region of interest" description="Disordered" evidence="1">
    <location>
        <begin position="152"/>
        <end position="180"/>
    </location>
</feature>
<name>A0A6J5NRT8_9CAUD</name>
<gene>
    <name evidence="2" type="ORF">UFOVP787_14</name>
</gene>
<protein>
    <submittedName>
        <fullName evidence="2">Uncharacterized protein</fullName>
    </submittedName>
</protein>
<evidence type="ECO:0000313" key="2">
    <source>
        <dbReference type="EMBL" id="CAB4162089.1"/>
    </source>
</evidence>
<evidence type="ECO:0000256" key="1">
    <source>
        <dbReference type="SAM" id="MobiDB-lite"/>
    </source>
</evidence>
<organism evidence="2">
    <name type="scientific">uncultured Caudovirales phage</name>
    <dbReference type="NCBI Taxonomy" id="2100421"/>
    <lineage>
        <taxon>Viruses</taxon>
        <taxon>Duplodnaviria</taxon>
        <taxon>Heunggongvirae</taxon>
        <taxon>Uroviricota</taxon>
        <taxon>Caudoviricetes</taxon>
        <taxon>Peduoviridae</taxon>
        <taxon>Maltschvirus</taxon>
        <taxon>Maltschvirus maltsch</taxon>
    </lineage>
</organism>
<reference evidence="2" key="1">
    <citation type="submission" date="2020-04" db="EMBL/GenBank/DDBJ databases">
        <authorList>
            <person name="Chiriac C."/>
            <person name="Salcher M."/>
            <person name="Ghai R."/>
            <person name="Kavagutti S V."/>
        </authorList>
    </citation>
    <scope>NUCLEOTIDE SEQUENCE</scope>
</reference>
<accession>A0A6J5NRT8</accession>
<proteinExistence type="predicted"/>
<dbReference type="EMBL" id="LR796734">
    <property type="protein sequence ID" value="CAB4162089.1"/>
    <property type="molecule type" value="Genomic_DNA"/>
</dbReference>
<sequence>MIYLYIKTHNKTGLKYLGKTVQNPFTYNGSGKRWTNHIKKHGNDVTTEIVGTYETIDDLRSDSIIISEKHNIVNSEEWANLRPETGDGGDTSLYIDYSKLNRGKGLTYEQRYGAEKAEELKKLRKQKLGTNSSKRKGRTLVELYGLERAEQITKANSEKHKEKRVPHSEERKRNISEAKKGKEYAKEECSICGKMLGINNIKKHMTTHSDTNIQTIF</sequence>